<gene>
    <name evidence="2" type="ORF">GMARGA_LOCUS28854</name>
</gene>
<sequence length="197" mass="22555">MDIKSDKNAEYYNRDEKLYDQLTQTSEGNSSTNSILDNQLTQTSEGNVLTNSSKNTKKLLPLWLYFSFKPSHSDIPICDKYDQKFSSKSGNLSLERHLNSQYNIIIPKIKCYQSKLPFVHNNPWPEAQKKESHEKEFPVLARMSSDYLSIQATSVACEQAFLVATNTISHTQSYLDPETSKASLYAKSWIENEIVKI</sequence>
<keyword evidence="3" id="KW-1185">Reference proteome</keyword>
<proteinExistence type="predicted"/>
<dbReference type="SUPFAM" id="SSF53098">
    <property type="entry name" value="Ribonuclease H-like"/>
    <property type="match status" value="1"/>
</dbReference>
<reference evidence="2 3" key="1">
    <citation type="submission" date="2021-06" db="EMBL/GenBank/DDBJ databases">
        <authorList>
            <person name="Kallberg Y."/>
            <person name="Tangrot J."/>
            <person name="Rosling A."/>
        </authorList>
    </citation>
    <scope>NUCLEOTIDE SEQUENCE [LARGE SCALE GENOMIC DNA]</scope>
    <source>
        <strain evidence="2 3">120-4 pot B 10/14</strain>
    </source>
</reference>
<evidence type="ECO:0000259" key="1">
    <source>
        <dbReference type="Pfam" id="PF05699"/>
    </source>
</evidence>
<dbReference type="InterPro" id="IPR008906">
    <property type="entry name" value="HATC_C_dom"/>
</dbReference>
<comment type="caution">
    <text evidence="2">The sequence shown here is derived from an EMBL/GenBank/DDBJ whole genome shotgun (WGS) entry which is preliminary data.</text>
</comment>
<organism evidence="2 3">
    <name type="scientific">Gigaspora margarita</name>
    <dbReference type="NCBI Taxonomy" id="4874"/>
    <lineage>
        <taxon>Eukaryota</taxon>
        <taxon>Fungi</taxon>
        <taxon>Fungi incertae sedis</taxon>
        <taxon>Mucoromycota</taxon>
        <taxon>Glomeromycotina</taxon>
        <taxon>Glomeromycetes</taxon>
        <taxon>Diversisporales</taxon>
        <taxon>Gigasporaceae</taxon>
        <taxon>Gigaspora</taxon>
    </lineage>
</organism>
<evidence type="ECO:0000313" key="2">
    <source>
        <dbReference type="EMBL" id="CAG8825466.1"/>
    </source>
</evidence>
<dbReference type="Pfam" id="PF05699">
    <property type="entry name" value="Dimer_Tnp_hAT"/>
    <property type="match status" value="1"/>
</dbReference>
<name>A0ABN7WB75_GIGMA</name>
<evidence type="ECO:0000313" key="3">
    <source>
        <dbReference type="Proteomes" id="UP000789901"/>
    </source>
</evidence>
<dbReference type="Proteomes" id="UP000789901">
    <property type="component" value="Unassembled WGS sequence"/>
</dbReference>
<feature type="non-terminal residue" evidence="2">
    <location>
        <position position="197"/>
    </location>
</feature>
<dbReference type="EMBL" id="CAJVQB010037686">
    <property type="protein sequence ID" value="CAG8825466.1"/>
    <property type="molecule type" value="Genomic_DNA"/>
</dbReference>
<protein>
    <submittedName>
        <fullName evidence="2">1371_t:CDS:1</fullName>
    </submittedName>
</protein>
<dbReference type="InterPro" id="IPR012337">
    <property type="entry name" value="RNaseH-like_sf"/>
</dbReference>
<feature type="domain" description="HAT C-terminal dimerisation" evidence="1">
    <location>
        <begin position="132"/>
        <end position="190"/>
    </location>
</feature>
<accession>A0ABN7WB75</accession>